<evidence type="ECO:0000313" key="3">
    <source>
        <dbReference type="Proteomes" id="UP000269721"/>
    </source>
</evidence>
<dbReference type="InterPro" id="IPR011990">
    <property type="entry name" value="TPR-like_helical_dom_sf"/>
</dbReference>
<dbReference type="PANTHER" id="PTHR46430">
    <property type="entry name" value="PROTEIN SKT5-RELATED"/>
    <property type="match status" value="1"/>
</dbReference>
<keyword evidence="3" id="KW-1185">Reference proteome</keyword>
<protein>
    <recommendedName>
        <fullName evidence="4">HCP-like protein</fullName>
    </recommendedName>
</protein>
<accession>A0A4P9VXY7</accession>
<dbReference type="AlphaFoldDB" id="A0A4P9VXY7"/>
<evidence type="ECO:0008006" key="4">
    <source>
        <dbReference type="Google" id="ProtNLM"/>
    </source>
</evidence>
<proteinExistence type="predicted"/>
<evidence type="ECO:0000313" key="2">
    <source>
        <dbReference type="EMBL" id="RKO83158.1"/>
    </source>
</evidence>
<gene>
    <name evidence="2" type="ORF">BDK51DRAFT_23702</name>
</gene>
<organism evidence="2 3">
    <name type="scientific">Blyttiomyces helicus</name>
    <dbReference type="NCBI Taxonomy" id="388810"/>
    <lineage>
        <taxon>Eukaryota</taxon>
        <taxon>Fungi</taxon>
        <taxon>Fungi incertae sedis</taxon>
        <taxon>Chytridiomycota</taxon>
        <taxon>Chytridiomycota incertae sedis</taxon>
        <taxon>Chytridiomycetes</taxon>
        <taxon>Chytridiomycetes incertae sedis</taxon>
        <taxon>Blyttiomyces</taxon>
    </lineage>
</organism>
<keyword evidence="1" id="KW-0677">Repeat</keyword>
<dbReference type="SUPFAM" id="SSF81901">
    <property type="entry name" value="HCP-like"/>
    <property type="match status" value="2"/>
</dbReference>
<dbReference type="PANTHER" id="PTHR46430:SF1">
    <property type="entry name" value="CHITIN SYNTHASE REGULATOR SKT5-RELATED"/>
    <property type="match status" value="1"/>
</dbReference>
<dbReference type="EMBL" id="ML001587">
    <property type="protein sequence ID" value="RKO83158.1"/>
    <property type="molecule type" value="Genomic_DNA"/>
</dbReference>
<dbReference type="Proteomes" id="UP000269721">
    <property type="component" value="Unassembled WGS sequence"/>
</dbReference>
<dbReference type="SMART" id="SM00671">
    <property type="entry name" value="SEL1"/>
    <property type="match status" value="6"/>
</dbReference>
<dbReference type="Gene3D" id="1.25.40.10">
    <property type="entry name" value="Tetratricopeptide repeat domain"/>
    <property type="match status" value="1"/>
</dbReference>
<dbReference type="InterPro" id="IPR006597">
    <property type="entry name" value="Sel1-like"/>
</dbReference>
<sequence>MKELAEGGLADAEFAFASLLITGVPGAQTGHKPDYEKAFTLYVRAAKKGHADAAYHAALCYEHGRGSGAAPDETRALKMYRKAAIASHPGAMYRLGTILLYGSLNQPMNLRDSIKWLNLSARFATPKHPQALYHLAVLHEHDPAKIRFSLASSADISPQHALSLYIRGADLGYVPCQLRLGHAYQFGEISAKVDPFESIRWYSVAAQRGSAEAMYELSAWHFTGAEDEDGKEVLPPNEIEAYLWARKAVDKGLVKAEYAGTLLDRR</sequence>
<name>A0A4P9VXY7_9FUNG</name>
<reference evidence="3" key="1">
    <citation type="journal article" date="2018" name="Nat. Microbiol.">
        <title>Leveraging single-cell genomics to expand the fungal tree of life.</title>
        <authorList>
            <person name="Ahrendt S.R."/>
            <person name="Quandt C.A."/>
            <person name="Ciobanu D."/>
            <person name="Clum A."/>
            <person name="Salamov A."/>
            <person name="Andreopoulos B."/>
            <person name="Cheng J.F."/>
            <person name="Woyke T."/>
            <person name="Pelin A."/>
            <person name="Henrissat B."/>
            <person name="Reynolds N.K."/>
            <person name="Benny G.L."/>
            <person name="Smith M.E."/>
            <person name="James T.Y."/>
            <person name="Grigoriev I.V."/>
        </authorList>
    </citation>
    <scope>NUCLEOTIDE SEQUENCE [LARGE SCALE GENOMIC DNA]</scope>
</reference>
<evidence type="ECO:0000256" key="1">
    <source>
        <dbReference type="ARBA" id="ARBA00022737"/>
    </source>
</evidence>
<dbReference type="Pfam" id="PF08238">
    <property type="entry name" value="Sel1"/>
    <property type="match status" value="6"/>
</dbReference>
<dbReference type="OrthoDB" id="272077at2759"/>
<dbReference type="InterPro" id="IPR051726">
    <property type="entry name" value="Chitin_Synth_Reg"/>
</dbReference>